<proteinExistence type="predicted"/>
<dbReference type="OMA" id="CLAPVDR"/>
<evidence type="ECO:0000313" key="2">
    <source>
        <dbReference type="Proteomes" id="UP000184304"/>
    </source>
</evidence>
<name>A0A1L9MTW7_ASPTC</name>
<evidence type="ECO:0000313" key="1">
    <source>
        <dbReference type="EMBL" id="OJI80325.1"/>
    </source>
</evidence>
<dbReference type="OrthoDB" id="5396831at2759"/>
<sequence>MLQLEPLIPSTDLWPGGIPTCLRVEPSPIDWFDTAEISKGWLQFVQEEWTESESLDEQLQQRRRLMERWASASQDFRDSYQARASLPETALDYPLPLLTRIRHSPKHFFCLAPVDREKHASNYVRLVKLLILLYFHQNDGAHPMEHEPEPYPQIPALLPDLTRSSPTPEALITQYCLESADFRYLTMTDAGKVLFPGFYNDIFIVIDQETLNIGQLIMFELHANGQIKSYTRLRPWHTGAIMLYHNVQGWFLEEMIDPWEHPWFLHNNKPLSLDIPLVDILDTAQQNGELRFNDYTREYWAAQLEIFAPGYLALERQGLEADYDLANLWSDLHGYHHWVPPGKYPPGDKRREDGR</sequence>
<gene>
    <name evidence="1" type="ORF">ASPTUDRAFT_154601</name>
</gene>
<dbReference type="AlphaFoldDB" id="A0A1L9MTW7"/>
<dbReference type="VEuPathDB" id="FungiDB:ASPTUDRAFT_154601"/>
<dbReference type="STRING" id="767770.A0A1L9MTW7"/>
<reference evidence="2" key="1">
    <citation type="journal article" date="2017" name="Genome Biol.">
        <title>Comparative genomics reveals high biological diversity and specific adaptations in the industrially and medically important fungal genus Aspergillus.</title>
        <authorList>
            <person name="de Vries R.P."/>
            <person name="Riley R."/>
            <person name="Wiebenga A."/>
            <person name="Aguilar-Osorio G."/>
            <person name="Amillis S."/>
            <person name="Uchima C.A."/>
            <person name="Anderluh G."/>
            <person name="Asadollahi M."/>
            <person name="Askin M."/>
            <person name="Barry K."/>
            <person name="Battaglia E."/>
            <person name="Bayram O."/>
            <person name="Benocci T."/>
            <person name="Braus-Stromeyer S.A."/>
            <person name="Caldana C."/>
            <person name="Canovas D."/>
            <person name="Cerqueira G.C."/>
            <person name="Chen F."/>
            <person name="Chen W."/>
            <person name="Choi C."/>
            <person name="Clum A."/>
            <person name="Dos Santos R.A."/>
            <person name="Damasio A.R."/>
            <person name="Diallinas G."/>
            <person name="Emri T."/>
            <person name="Fekete E."/>
            <person name="Flipphi M."/>
            <person name="Freyberg S."/>
            <person name="Gallo A."/>
            <person name="Gournas C."/>
            <person name="Habgood R."/>
            <person name="Hainaut M."/>
            <person name="Harispe M.L."/>
            <person name="Henrissat B."/>
            <person name="Hilden K.S."/>
            <person name="Hope R."/>
            <person name="Hossain A."/>
            <person name="Karabika E."/>
            <person name="Karaffa L."/>
            <person name="Karanyi Z."/>
            <person name="Krasevec N."/>
            <person name="Kuo A."/>
            <person name="Kusch H."/>
            <person name="LaButti K."/>
            <person name="Lagendijk E.L."/>
            <person name="Lapidus A."/>
            <person name="Levasseur A."/>
            <person name="Lindquist E."/>
            <person name="Lipzen A."/>
            <person name="Logrieco A.F."/>
            <person name="MacCabe A."/>
            <person name="Maekelae M.R."/>
            <person name="Malavazi I."/>
            <person name="Melin P."/>
            <person name="Meyer V."/>
            <person name="Mielnichuk N."/>
            <person name="Miskei M."/>
            <person name="Molnar A.P."/>
            <person name="Mule G."/>
            <person name="Ngan C.Y."/>
            <person name="Orejas M."/>
            <person name="Orosz E."/>
            <person name="Ouedraogo J.P."/>
            <person name="Overkamp K.M."/>
            <person name="Park H.-S."/>
            <person name="Perrone G."/>
            <person name="Piumi F."/>
            <person name="Punt P.J."/>
            <person name="Ram A.F."/>
            <person name="Ramon A."/>
            <person name="Rauscher S."/>
            <person name="Record E."/>
            <person name="Riano-Pachon D.M."/>
            <person name="Robert V."/>
            <person name="Roehrig J."/>
            <person name="Ruller R."/>
            <person name="Salamov A."/>
            <person name="Salih N.S."/>
            <person name="Samson R.A."/>
            <person name="Sandor E."/>
            <person name="Sanguinetti M."/>
            <person name="Schuetze T."/>
            <person name="Sepcic K."/>
            <person name="Shelest E."/>
            <person name="Sherlock G."/>
            <person name="Sophianopoulou V."/>
            <person name="Squina F.M."/>
            <person name="Sun H."/>
            <person name="Susca A."/>
            <person name="Todd R.B."/>
            <person name="Tsang A."/>
            <person name="Unkles S.E."/>
            <person name="van de Wiele N."/>
            <person name="van Rossen-Uffink D."/>
            <person name="Oliveira J.V."/>
            <person name="Vesth T.C."/>
            <person name="Visser J."/>
            <person name="Yu J.-H."/>
            <person name="Zhou M."/>
            <person name="Andersen M.R."/>
            <person name="Archer D.B."/>
            <person name="Baker S.E."/>
            <person name="Benoit I."/>
            <person name="Brakhage A.A."/>
            <person name="Braus G.H."/>
            <person name="Fischer R."/>
            <person name="Frisvad J.C."/>
            <person name="Goldman G.H."/>
            <person name="Houbraken J."/>
            <person name="Oakley B."/>
            <person name="Pocsi I."/>
            <person name="Scazzocchio C."/>
            <person name="Seiboth B."/>
            <person name="vanKuyk P.A."/>
            <person name="Wortman J."/>
            <person name="Dyer P.S."/>
            <person name="Grigoriev I.V."/>
        </authorList>
    </citation>
    <scope>NUCLEOTIDE SEQUENCE [LARGE SCALE GENOMIC DNA]</scope>
    <source>
        <strain evidence="2">CBS 134.48</strain>
    </source>
</reference>
<organism evidence="1 2">
    <name type="scientific">Aspergillus tubingensis (strain CBS 134.48)</name>
    <dbReference type="NCBI Taxonomy" id="767770"/>
    <lineage>
        <taxon>Eukaryota</taxon>
        <taxon>Fungi</taxon>
        <taxon>Dikarya</taxon>
        <taxon>Ascomycota</taxon>
        <taxon>Pezizomycotina</taxon>
        <taxon>Eurotiomycetes</taxon>
        <taxon>Eurotiomycetidae</taxon>
        <taxon>Eurotiales</taxon>
        <taxon>Aspergillaceae</taxon>
        <taxon>Aspergillus</taxon>
        <taxon>Aspergillus subgen. Circumdati</taxon>
    </lineage>
</organism>
<protein>
    <submittedName>
        <fullName evidence="1">Uncharacterized protein</fullName>
    </submittedName>
</protein>
<keyword evidence="2" id="KW-1185">Reference proteome</keyword>
<accession>A0A1L9MTW7</accession>
<dbReference type="EMBL" id="KV878207">
    <property type="protein sequence ID" value="OJI80325.1"/>
    <property type="molecule type" value="Genomic_DNA"/>
</dbReference>
<dbReference type="Proteomes" id="UP000184304">
    <property type="component" value="Unassembled WGS sequence"/>
</dbReference>